<comment type="caution">
    <text evidence="3">The sequence shown here is derived from an EMBL/GenBank/DDBJ whole genome shotgun (WGS) entry which is preliminary data.</text>
</comment>
<evidence type="ECO:0000256" key="1">
    <source>
        <dbReference type="SAM" id="Coils"/>
    </source>
</evidence>
<dbReference type="InterPro" id="IPR000048">
    <property type="entry name" value="IQ_motif_EF-hand-BS"/>
</dbReference>
<dbReference type="EMBL" id="JAEFCI010010436">
    <property type="protein sequence ID" value="KAG5457217.1"/>
    <property type="molecule type" value="Genomic_DNA"/>
</dbReference>
<organism evidence="3 4">
    <name type="scientific">Olpidium bornovanus</name>
    <dbReference type="NCBI Taxonomy" id="278681"/>
    <lineage>
        <taxon>Eukaryota</taxon>
        <taxon>Fungi</taxon>
        <taxon>Fungi incertae sedis</taxon>
        <taxon>Olpidiomycota</taxon>
        <taxon>Olpidiomycotina</taxon>
        <taxon>Olpidiomycetes</taxon>
        <taxon>Olpidiales</taxon>
        <taxon>Olpidiaceae</taxon>
        <taxon>Olpidium</taxon>
    </lineage>
</organism>
<gene>
    <name evidence="3" type="ORF">BJ554DRAFT_2825</name>
</gene>
<dbReference type="PROSITE" id="PS50096">
    <property type="entry name" value="IQ"/>
    <property type="match status" value="2"/>
</dbReference>
<evidence type="ECO:0008006" key="5">
    <source>
        <dbReference type="Google" id="ProtNLM"/>
    </source>
</evidence>
<evidence type="ECO:0000313" key="4">
    <source>
        <dbReference type="Proteomes" id="UP000673691"/>
    </source>
</evidence>
<sequence>MNFPLPWCCCAWRSPFKRGAPLAKREQNEKAPALSARCADLHVLSVKFARKATGFPSSVWAMAIAFAKIKANKGADFIDEYFVYLAAANQHREREYNACCVIQRTWHRYKTRGWMRYLLEAVITIQKHWRAYSAKKKAEQLVQKRSLARRMMVYNDMANRIQKIWRGYYSRKTRFDYHKRKASIERMRAKANEMRAELQEYQNRQQELRDRQKHQALAEKLERLANNRHHLISTKEIPGVLASGRCPPLRRDLPAKGRPRRDNEETGSWAELSLTEEQIRNAPEVKHGEESKAHRSQEKGRPGRRRRASGRFQKKSPGPFSGEGRWPNCTILAQPFCLRMLPACRLTDNARSCLAQMVAEVQVGTDHA</sequence>
<proteinExistence type="predicted"/>
<keyword evidence="1" id="KW-0175">Coiled coil</keyword>
<feature type="compositionally biased region" description="Basic and acidic residues" evidence="2">
    <location>
        <begin position="249"/>
        <end position="264"/>
    </location>
</feature>
<feature type="coiled-coil region" evidence="1">
    <location>
        <begin position="184"/>
        <end position="224"/>
    </location>
</feature>
<feature type="compositionally biased region" description="Basic and acidic residues" evidence="2">
    <location>
        <begin position="277"/>
        <end position="301"/>
    </location>
</feature>
<dbReference type="Pfam" id="PF00612">
    <property type="entry name" value="IQ"/>
    <property type="match status" value="1"/>
</dbReference>
<dbReference type="Gene3D" id="1.20.5.190">
    <property type="match status" value="1"/>
</dbReference>
<accession>A0A8H7ZQD9</accession>
<dbReference type="AlphaFoldDB" id="A0A8H7ZQD9"/>
<reference evidence="3 4" key="1">
    <citation type="journal article" name="Sci. Rep.">
        <title>Genome-scale phylogenetic analyses confirm Olpidium as the closest living zoosporic fungus to the non-flagellated, terrestrial fungi.</title>
        <authorList>
            <person name="Chang Y."/>
            <person name="Rochon D."/>
            <person name="Sekimoto S."/>
            <person name="Wang Y."/>
            <person name="Chovatia M."/>
            <person name="Sandor L."/>
            <person name="Salamov A."/>
            <person name="Grigoriev I.V."/>
            <person name="Stajich J.E."/>
            <person name="Spatafora J.W."/>
        </authorList>
    </citation>
    <scope>NUCLEOTIDE SEQUENCE [LARGE SCALE GENOMIC DNA]</scope>
    <source>
        <strain evidence="3">S191</strain>
    </source>
</reference>
<feature type="region of interest" description="Disordered" evidence="2">
    <location>
        <begin position="243"/>
        <end position="325"/>
    </location>
</feature>
<feature type="compositionally biased region" description="Basic residues" evidence="2">
    <location>
        <begin position="302"/>
        <end position="314"/>
    </location>
</feature>
<protein>
    <recommendedName>
        <fullName evidence="5">Spermatogenesis-associated protein 17</fullName>
    </recommendedName>
</protein>
<dbReference type="SUPFAM" id="SSF52540">
    <property type="entry name" value="P-loop containing nucleoside triphosphate hydrolases"/>
    <property type="match status" value="1"/>
</dbReference>
<dbReference type="OrthoDB" id="190375at2759"/>
<evidence type="ECO:0000313" key="3">
    <source>
        <dbReference type="EMBL" id="KAG5457217.1"/>
    </source>
</evidence>
<name>A0A8H7ZQD9_9FUNG</name>
<dbReference type="Proteomes" id="UP000673691">
    <property type="component" value="Unassembled WGS sequence"/>
</dbReference>
<evidence type="ECO:0000256" key="2">
    <source>
        <dbReference type="SAM" id="MobiDB-lite"/>
    </source>
</evidence>
<dbReference type="InterPro" id="IPR027417">
    <property type="entry name" value="P-loop_NTPase"/>
</dbReference>
<keyword evidence="4" id="KW-1185">Reference proteome</keyword>